<reference evidence="2" key="1">
    <citation type="submission" date="2023-03" db="EMBL/GenBank/DDBJ databases">
        <title>Massive genome expansion in bonnet fungi (Mycena s.s.) driven by repeated elements and novel gene families across ecological guilds.</title>
        <authorList>
            <consortium name="Lawrence Berkeley National Laboratory"/>
            <person name="Harder C.B."/>
            <person name="Miyauchi S."/>
            <person name="Viragh M."/>
            <person name="Kuo A."/>
            <person name="Thoen E."/>
            <person name="Andreopoulos B."/>
            <person name="Lu D."/>
            <person name="Skrede I."/>
            <person name="Drula E."/>
            <person name="Henrissat B."/>
            <person name="Morin E."/>
            <person name="Kohler A."/>
            <person name="Barry K."/>
            <person name="LaButti K."/>
            <person name="Morin E."/>
            <person name="Salamov A."/>
            <person name="Lipzen A."/>
            <person name="Mereny Z."/>
            <person name="Hegedus B."/>
            <person name="Baldrian P."/>
            <person name="Stursova M."/>
            <person name="Weitz H."/>
            <person name="Taylor A."/>
            <person name="Grigoriev I.V."/>
            <person name="Nagy L.G."/>
            <person name="Martin F."/>
            <person name="Kauserud H."/>
        </authorList>
    </citation>
    <scope>NUCLEOTIDE SEQUENCE</scope>
    <source>
        <strain evidence="2">CBHHK002</strain>
    </source>
</reference>
<evidence type="ECO:0008006" key="4">
    <source>
        <dbReference type="Google" id="ProtNLM"/>
    </source>
</evidence>
<evidence type="ECO:0000256" key="1">
    <source>
        <dbReference type="SAM" id="SignalP"/>
    </source>
</evidence>
<keyword evidence="1" id="KW-0732">Signal</keyword>
<dbReference type="EMBL" id="JARIHO010000005">
    <property type="protein sequence ID" value="KAJ7360886.1"/>
    <property type="molecule type" value="Genomic_DNA"/>
</dbReference>
<feature type="signal peptide" evidence="1">
    <location>
        <begin position="1"/>
        <end position="19"/>
    </location>
</feature>
<evidence type="ECO:0000313" key="2">
    <source>
        <dbReference type="EMBL" id="KAJ7360886.1"/>
    </source>
</evidence>
<name>A0AAD7AJJ1_9AGAR</name>
<proteinExistence type="predicted"/>
<evidence type="ECO:0000313" key="3">
    <source>
        <dbReference type="Proteomes" id="UP001218218"/>
    </source>
</evidence>
<sequence>MARLTSLFIGLLAAVSAGASPSTRSLEPANLLGEIIDALGIGLVTQINASITLDTLTTNLLSCQLPDLGIMCSLLTSCFLHSAQNPLIFELTLDSVSSTAGINGTVYATFNHTFATPVVVPPLGKANSGVVPDVLLTQGAIASLDIIPLGYLDLINVDVNLRALTIGGKLGIPLTISGLHQTNVSTTYNLDLS</sequence>
<protein>
    <recommendedName>
        <fullName evidence="4">Secreted protein</fullName>
    </recommendedName>
</protein>
<keyword evidence="3" id="KW-1185">Reference proteome</keyword>
<gene>
    <name evidence="2" type="ORF">DFH08DRAFT_360809</name>
</gene>
<feature type="chain" id="PRO_5042146957" description="Secreted protein" evidence="1">
    <location>
        <begin position="20"/>
        <end position="193"/>
    </location>
</feature>
<dbReference type="Proteomes" id="UP001218218">
    <property type="component" value="Unassembled WGS sequence"/>
</dbReference>
<accession>A0AAD7AJJ1</accession>
<comment type="caution">
    <text evidence="2">The sequence shown here is derived from an EMBL/GenBank/DDBJ whole genome shotgun (WGS) entry which is preliminary data.</text>
</comment>
<dbReference type="AlphaFoldDB" id="A0AAD7AJJ1"/>
<organism evidence="2 3">
    <name type="scientific">Mycena albidolilacea</name>
    <dbReference type="NCBI Taxonomy" id="1033008"/>
    <lineage>
        <taxon>Eukaryota</taxon>
        <taxon>Fungi</taxon>
        <taxon>Dikarya</taxon>
        <taxon>Basidiomycota</taxon>
        <taxon>Agaricomycotina</taxon>
        <taxon>Agaricomycetes</taxon>
        <taxon>Agaricomycetidae</taxon>
        <taxon>Agaricales</taxon>
        <taxon>Marasmiineae</taxon>
        <taxon>Mycenaceae</taxon>
        <taxon>Mycena</taxon>
    </lineage>
</organism>